<organism evidence="2 3">
    <name type="scientific">Nocardioides psychrotolerans</name>
    <dbReference type="NCBI Taxonomy" id="1005945"/>
    <lineage>
        <taxon>Bacteria</taxon>
        <taxon>Bacillati</taxon>
        <taxon>Actinomycetota</taxon>
        <taxon>Actinomycetes</taxon>
        <taxon>Propionibacteriales</taxon>
        <taxon>Nocardioidaceae</taxon>
        <taxon>Nocardioides</taxon>
    </lineage>
</organism>
<keyword evidence="3" id="KW-1185">Reference proteome</keyword>
<evidence type="ECO:0000256" key="1">
    <source>
        <dbReference type="SAM" id="MobiDB-lite"/>
    </source>
</evidence>
<protein>
    <submittedName>
        <fullName evidence="2">Uncharacterized protein</fullName>
    </submittedName>
</protein>
<dbReference type="AlphaFoldDB" id="A0A1I3ILF1"/>
<sequence>MPQLRLLGSGGRDQVGGDEQCQKGADRDGVSRQVDEGRHAETMRDL</sequence>
<name>A0A1I3ILF1_9ACTN</name>
<feature type="compositionally biased region" description="Basic and acidic residues" evidence="1">
    <location>
        <begin position="20"/>
        <end position="46"/>
    </location>
</feature>
<accession>A0A1I3ILF1</accession>
<dbReference type="STRING" id="1005945.SAMN05216561_10963"/>
<evidence type="ECO:0000313" key="2">
    <source>
        <dbReference type="EMBL" id="SFI48603.1"/>
    </source>
</evidence>
<dbReference type="Proteomes" id="UP000198649">
    <property type="component" value="Unassembled WGS sequence"/>
</dbReference>
<gene>
    <name evidence="2" type="ORF">SAMN05216561_10963</name>
</gene>
<dbReference type="EMBL" id="FOQG01000009">
    <property type="protein sequence ID" value="SFI48603.1"/>
    <property type="molecule type" value="Genomic_DNA"/>
</dbReference>
<evidence type="ECO:0000313" key="3">
    <source>
        <dbReference type="Proteomes" id="UP000198649"/>
    </source>
</evidence>
<reference evidence="2 3" key="1">
    <citation type="submission" date="2016-10" db="EMBL/GenBank/DDBJ databases">
        <authorList>
            <person name="de Groot N.N."/>
        </authorList>
    </citation>
    <scope>NUCLEOTIDE SEQUENCE [LARGE SCALE GENOMIC DNA]</scope>
    <source>
        <strain evidence="2 3">CGMCC 1.11156</strain>
    </source>
</reference>
<proteinExistence type="predicted"/>
<feature type="region of interest" description="Disordered" evidence="1">
    <location>
        <begin position="1"/>
        <end position="46"/>
    </location>
</feature>